<evidence type="ECO:0008006" key="3">
    <source>
        <dbReference type="Google" id="ProtNLM"/>
    </source>
</evidence>
<feature type="non-terminal residue" evidence="1">
    <location>
        <position position="457"/>
    </location>
</feature>
<dbReference type="Proteomes" id="UP000326799">
    <property type="component" value="Unassembled WGS sequence"/>
</dbReference>
<protein>
    <recommendedName>
        <fullName evidence="3">F-box domain-containing protein</fullName>
    </recommendedName>
</protein>
<evidence type="ECO:0000313" key="1">
    <source>
        <dbReference type="EMBL" id="KAB8212670.1"/>
    </source>
</evidence>
<name>A0A5N6E8C9_9EURO</name>
<proteinExistence type="predicted"/>
<sequence length="457" mass="53642">MAYLLSLSTELLLSVFEQLSDLDDSVSLARTCVILCNVYTQHKATILWSIIRNSDHHKYDPALCQLHDYMYGAERDTTFKIPTERLEPLAWMLGDYSGIKFEPTNPKKRDVYLRNILTWWQQTSQLLNVYKENMDRYMSRLSFIDPSGLTSTQKQQYALALYFECRYALTGLICPRPSKRIVRLSKRRFYRAVMSRVLDTKTVQFAKFNESLETSTDLLDDTSHIWSEGSNLTQEETFETLEIFDFTSNFMLLDILQEPGDLLDWLNLDDTEEGFDFMLTREESILYNWMYLQQRLQLYLGPFDILSAYKGKPNMEILQFFATLFAFSEHTLDPPGMGHIEHKILCTLGPHRVADHDWRTYRHHGWKYSARGKIFDEDFSVEQITSDILKFKNPTHHWWEYMTPAKNAHSQDVQVSIPDYYPMKGSTRVEDIEDTEDKDISFIITKEGLRTIRGELA</sequence>
<dbReference type="AlphaFoldDB" id="A0A5N6E8C9"/>
<reference evidence="1 2" key="1">
    <citation type="submission" date="2019-04" db="EMBL/GenBank/DDBJ databases">
        <title>Fungal friends and foes A comparative genomics study of 23 Aspergillus species from section Flavi.</title>
        <authorList>
            <consortium name="DOE Joint Genome Institute"/>
            <person name="Kjaerbolling I."/>
            <person name="Vesth T.C."/>
            <person name="Frisvad J.C."/>
            <person name="Nybo J.L."/>
            <person name="Theobald S."/>
            <person name="Kildgaard S."/>
            <person name="Petersen T.I."/>
            <person name="Kuo A."/>
            <person name="Sato A."/>
            <person name="Lyhne E.K."/>
            <person name="Kogle M.E."/>
            <person name="Wiebenga A."/>
            <person name="Kun R.S."/>
            <person name="Lubbers R.J."/>
            <person name="Makela M.R."/>
            <person name="Barry K."/>
            <person name="Chovatia M."/>
            <person name="Clum A."/>
            <person name="Daum C."/>
            <person name="Haridas S."/>
            <person name="He G."/>
            <person name="LaButti K."/>
            <person name="Lipzen A."/>
            <person name="Mondo S."/>
            <person name="Pangilinan J."/>
            <person name="Riley R."/>
            <person name="Salamov A."/>
            <person name="Simmons B.A."/>
            <person name="Magnuson J.K."/>
            <person name="Henrissat B."/>
            <person name="Mortensen U.H."/>
            <person name="Larsen T.O."/>
            <person name="De vries R.P."/>
            <person name="Grigoriev I.V."/>
            <person name="Machida M."/>
            <person name="Baker S.E."/>
            <person name="Andersen M.R."/>
        </authorList>
    </citation>
    <scope>NUCLEOTIDE SEQUENCE [LARGE SCALE GENOMIC DNA]</scope>
    <source>
        <strain evidence="1 2">CBS 126849</strain>
    </source>
</reference>
<keyword evidence="2" id="KW-1185">Reference proteome</keyword>
<evidence type="ECO:0000313" key="2">
    <source>
        <dbReference type="Proteomes" id="UP000326799"/>
    </source>
</evidence>
<accession>A0A5N6E8C9</accession>
<gene>
    <name evidence="1" type="ORF">BDV33DRAFT_186347</name>
</gene>
<organism evidence="1 2">
    <name type="scientific">Aspergillus novoparasiticus</name>
    <dbReference type="NCBI Taxonomy" id="986946"/>
    <lineage>
        <taxon>Eukaryota</taxon>
        <taxon>Fungi</taxon>
        <taxon>Dikarya</taxon>
        <taxon>Ascomycota</taxon>
        <taxon>Pezizomycotina</taxon>
        <taxon>Eurotiomycetes</taxon>
        <taxon>Eurotiomycetidae</taxon>
        <taxon>Eurotiales</taxon>
        <taxon>Aspergillaceae</taxon>
        <taxon>Aspergillus</taxon>
        <taxon>Aspergillus subgen. Circumdati</taxon>
    </lineage>
</organism>
<dbReference type="EMBL" id="ML734067">
    <property type="protein sequence ID" value="KAB8212670.1"/>
    <property type="molecule type" value="Genomic_DNA"/>
</dbReference>